<proteinExistence type="predicted"/>
<dbReference type="Proteomes" id="UP000689195">
    <property type="component" value="Unassembled WGS sequence"/>
</dbReference>
<gene>
    <name evidence="1" type="ORF">PPENT_87.1.T0710003</name>
</gene>
<dbReference type="OrthoDB" id="316575at2759"/>
<accession>A0A8S1VRT0</accession>
<name>A0A8S1VRT0_9CILI</name>
<dbReference type="AlphaFoldDB" id="A0A8S1VRT0"/>
<dbReference type="PANTHER" id="PTHR33706:SF1">
    <property type="entry name" value="TPR REPEAT PROTEIN"/>
    <property type="match status" value="1"/>
</dbReference>
<evidence type="ECO:0000313" key="2">
    <source>
        <dbReference type="Proteomes" id="UP000689195"/>
    </source>
</evidence>
<sequence length="481" mass="56762">MYQKWSYFIIQCIGKITSFQKQDLIDDQKITKNQVKINHFKWKGKEGKEKQKIGKWEVYWKNKVQKIGGYYDNQGLKQGLWQEEYENFWDYAQIVYVGIYHNGIQRNRWDTIMNNNFIGGGNYDHNGKKTGKWVELHLNYFKQNYAYCDATYEGEYLEGGKQGYWQTFLSKKIIGGGFYNQDGQKDGFWIELNDNFSLYLIEIINSGNQVIYKGNYKNGLQIGIWEIVKVYDGKQIYIGGGSFDDNGKKNGRWVDLAIDWLNGNKEIFYIGDYKNGQKIGQWNIHNWYNKSIGGGEFQEGVKNGQWIELHDNWHQKWPQISYHGSYQNGKKNGKWDTYDNYNGTDKYMLNFNIIRSGGGQFQGGIKDGIWIDVHDDWRPGWRQIIYHGEYQMGKKIGTWKILENSDKQIGGGDYNEYGMKNGKWFEPDEKWDKKNLEFIYEGEYKNGLKIGQWNRIDNLNGINNSLYEHYSDDGFLIENEL</sequence>
<evidence type="ECO:0000313" key="1">
    <source>
        <dbReference type="EMBL" id="CAD8178953.1"/>
    </source>
</evidence>
<comment type="caution">
    <text evidence="1">The sequence shown here is derived from an EMBL/GenBank/DDBJ whole genome shotgun (WGS) entry which is preliminary data.</text>
</comment>
<keyword evidence="2" id="KW-1185">Reference proteome</keyword>
<organism evidence="1 2">
    <name type="scientific">Paramecium pentaurelia</name>
    <dbReference type="NCBI Taxonomy" id="43138"/>
    <lineage>
        <taxon>Eukaryota</taxon>
        <taxon>Sar</taxon>
        <taxon>Alveolata</taxon>
        <taxon>Ciliophora</taxon>
        <taxon>Intramacronucleata</taxon>
        <taxon>Oligohymenophorea</taxon>
        <taxon>Peniculida</taxon>
        <taxon>Parameciidae</taxon>
        <taxon>Paramecium</taxon>
    </lineage>
</organism>
<reference evidence="1" key="1">
    <citation type="submission" date="2021-01" db="EMBL/GenBank/DDBJ databases">
        <authorList>
            <consortium name="Genoscope - CEA"/>
            <person name="William W."/>
        </authorList>
    </citation>
    <scope>NUCLEOTIDE SEQUENCE</scope>
</reference>
<protein>
    <submittedName>
        <fullName evidence="1">Uncharacterized protein</fullName>
    </submittedName>
</protein>
<dbReference type="EMBL" id="CAJJDO010000071">
    <property type="protein sequence ID" value="CAD8178953.1"/>
    <property type="molecule type" value="Genomic_DNA"/>
</dbReference>
<dbReference type="PANTHER" id="PTHR33706">
    <property type="entry name" value="MORN VARIANT REPEAT PROTEIN"/>
    <property type="match status" value="1"/>
</dbReference>